<keyword evidence="3" id="KW-0645">Protease</keyword>
<evidence type="ECO:0000313" key="12">
    <source>
        <dbReference type="Proteomes" id="UP000198287"/>
    </source>
</evidence>
<dbReference type="STRING" id="158441.A0A226ECJ8"/>
<evidence type="ECO:0000256" key="6">
    <source>
        <dbReference type="ARBA" id="ARBA00022825"/>
    </source>
</evidence>
<reference evidence="11 12" key="1">
    <citation type="submission" date="2015-12" db="EMBL/GenBank/DDBJ databases">
        <title>The genome of Folsomia candida.</title>
        <authorList>
            <person name="Faddeeva A."/>
            <person name="Derks M.F."/>
            <person name="Anvar Y."/>
            <person name="Smit S."/>
            <person name="Van Straalen N."/>
            <person name="Roelofs D."/>
        </authorList>
    </citation>
    <scope>NUCLEOTIDE SEQUENCE [LARGE SCALE GENOMIC DNA]</scope>
    <source>
        <strain evidence="11 12">VU population</strain>
        <tissue evidence="11">Whole body</tissue>
    </source>
</reference>
<evidence type="ECO:0000256" key="7">
    <source>
        <dbReference type="ARBA" id="ARBA00023145"/>
    </source>
</evidence>
<evidence type="ECO:0000256" key="5">
    <source>
        <dbReference type="ARBA" id="ARBA00022801"/>
    </source>
</evidence>
<gene>
    <name evidence="11" type="ORF">Fcan01_11082</name>
</gene>
<organism evidence="11 12">
    <name type="scientific">Folsomia candida</name>
    <name type="common">Springtail</name>
    <dbReference type="NCBI Taxonomy" id="158441"/>
    <lineage>
        <taxon>Eukaryota</taxon>
        <taxon>Metazoa</taxon>
        <taxon>Ecdysozoa</taxon>
        <taxon>Arthropoda</taxon>
        <taxon>Hexapoda</taxon>
        <taxon>Collembola</taxon>
        <taxon>Entomobryomorpha</taxon>
        <taxon>Isotomoidea</taxon>
        <taxon>Isotomidae</taxon>
        <taxon>Proisotominae</taxon>
        <taxon>Folsomia</taxon>
    </lineage>
</organism>
<dbReference type="InterPro" id="IPR033116">
    <property type="entry name" value="TRYPSIN_SER"/>
</dbReference>
<dbReference type="SMART" id="SM00020">
    <property type="entry name" value="Tryp_SPc"/>
    <property type="match status" value="1"/>
</dbReference>
<keyword evidence="7" id="KW-0865">Zymogen</keyword>
<dbReference type="Gene3D" id="2.40.10.10">
    <property type="entry name" value="Trypsin-like serine proteases"/>
    <property type="match status" value="2"/>
</dbReference>
<evidence type="ECO:0000256" key="4">
    <source>
        <dbReference type="ARBA" id="ARBA00022729"/>
    </source>
</evidence>
<keyword evidence="8" id="KW-1015">Disulfide bond</keyword>
<dbReference type="AlphaFoldDB" id="A0A226ECJ8"/>
<protein>
    <submittedName>
        <fullName evidence="11">Trypsin-1</fullName>
    </submittedName>
</protein>
<keyword evidence="2" id="KW-0964">Secreted</keyword>
<keyword evidence="12" id="KW-1185">Reference proteome</keyword>
<dbReference type="SUPFAM" id="SSF50494">
    <property type="entry name" value="Trypsin-like serine proteases"/>
    <property type="match status" value="1"/>
</dbReference>
<dbReference type="PROSITE" id="PS00135">
    <property type="entry name" value="TRYPSIN_SER"/>
    <property type="match status" value="1"/>
</dbReference>
<dbReference type="OrthoDB" id="60866at2759"/>
<dbReference type="PROSITE" id="PS50240">
    <property type="entry name" value="TRYPSIN_DOM"/>
    <property type="match status" value="1"/>
</dbReference>
<dbReference type="Proteomes" id="UP000198287">
    <property type="component" value="Unassembled WGS sequence"/>
</dbReference>
<evidence type="ECO:0000256" key="1">
    <source>
        <dbReference type="ARBA" id="ARBA00004613"/>
    </source>
</evidence>
<dbReference type="EMBL" id="LNIX01000005">
    <property type="protein sequence ID" value="OXA54767.1"/>
    <property type="molecule type" value="Genomic_DNA"/>
</dbReference>
<feature type="domain" description="Peptidase S1" evidence="10">
    <location>
        <begin position="47"/>
        <end position="287"/>
    </location>
</feature>
<accession>A0A226ECJ8</accession>
<evidence type="ECO:0000256" key="2">
    <source>
        <dbReference type="ARBA" id="ARBA00022525"/>
    </source>
</evidence>
<keyword evidence="6" id="KW-0720">Serine protease</keyword>
<dbReference type="PANTHER" id="PTHR24252">
    <property type="entry name" value="ACROSIN-RELATED"/>
    <property type="match status" value="1"/>
</dbReference>
<dbReference type="GO" id="GO:0005576">
    <property type="term" value="C:extracellular region"/>
    <property type="evidence" value="ECO:0007669"/>
    <property type="project" value="UniProtKB-SubCell"/>
</dbReference>
<evidence type="ECO:0000256" key="8">
    <source>
        <dbReference type="ARBA" id="ARBA00023157"/>
    </source>
</evidence>
<keyword evidence="5" id="KW-0378">Hydrolase</keyword>
<dbReference type="InterPro" id="IPR043504">
    <property type="entry name" value="Peptidase_S1_PA_chymotrypsin"/>
</dbReference>
<dbReference type="PANTHER" id="PTHR24252:SF7">
    <property type="entry name" value="HYALIN"/>
    <property type="match status" value="1"/>
</dbReference>
<sequence>MSSKFIILTLIHLYLISQGECQLTSLQLTEAFSSQISTEFHVHDPLIVGGKDAQDGEFPWQISLQKNGGHFCGGSILDETRVLCAAHCCDGQDPSKLRVVAGAHNMSDLNSQQNVPVLRIVANPKYSSWTINYDSAIITLAQNLTFNQRVKPIRLPPKGHEPTGKCVTSGWGNANRLGIRPVYIPKQLQKVNMTIVSRGWCRIPYLLFTRSWVSSNMLCGGAGILRGSCNGDSGGPLVCYDLPTKEDDGPYIAGITSFGVQPCGQFLFPTVFANVASMRDFIDGELRRT</sequence>
<dbReference type="GO" id="GO:0004252">
    <property type="term" value="F:serine-type endopeptidase activity"/>
    <property type="evidence" value="ECO:0007669"/>
    <property type="project" value="InterPro"/>
</dbReference>
<dbReference type="InterPro" id="IPR009003">
    <property type="entry name" value="Peptidase_S1_PA"/>
</dbReference>
<comment type="subcellular location">
    <subcellularLocation>
        <location evidence="1">Secreted</location>
    </subcellularLocation>
</comment>
<name>A0A226ECJ8_FOLCA</name>
<dbReference type="PRINTS" id="PR00722">
    <property type="entry name" value="CHYMOTRYPSIN"/>
</dbReference>
<dbReference type="InterPro" id="IPR001254">
    <property type="entry name" value="Trypsin_dom"/>
</dbReference>
<dbReference type="InterPro" id="IPR001314">
    <property type="entry name" value="Peptidase_S1A"/>
</dbReference>
<evidence type="ECO:0000256" key="9">
    <source>
        <dbReference type="SAM" id="SignalP"/>
    </source>
</evidence>
<feature type="chain" id="PRO_5013347854" evidence="9">
    <location>
        <begin position="22"/>
        <end position="289"/>
    </location>
</feature>
<feature type="signal peptide" evidence="9">
    <location>
        <begin position="1"/>
        <end position="21"/>
    </location>
</feature>
<evidence type="ECO:0000313" key="11">
    <source>
        <dbReference type="EMBL" id="OXA54767.1"/>
    </source>
</evidence>
<comment type="caution">
    <text evidence="11">The sequence shown here is derived from an EMBL/GenBank/DDBJ whole genome shotgun (WGS) entry which is preliminary data.</text>
</comment>
<evidence type="ECO:0000259" key="10">
    <source>
        <dbReference type="PROSITE" id="PS50240"/>
    </source>
</evidence>
<keyword evidence="4 9" id="KW-0732">Signal</keyword>
<dbReference type="Pfam" id="PF00089">
    <property type="entry name" value="Trypsin"/>
    <property type="match status" value="1"/>
</dbReference>
<dbReference type="CDD" id="cd00190">
    <property type="entry name" value="Tryp_SPc"/>
    <property type="match status" value="1"/>
</dbReference>
<evidence type="ECO:0000256" key="3">
    <source>
        <dbReference type="ARBA" id="ARBA00022670"/>
    </source>
</evidence>
<proteinExistence type="predicted"/>
<dbReference type="FunFam" id="2.40.10.10:FF:000146">
    <property type="entry name" value="Serine protease 53"/>
    <property type="match status" value="1"/>
</dbReference>
<dbReference type="GO" id="GO:0006508">
    <property type="term" value="P:proteolysis"/>
    <property type="evidence" value="ECO:0007669"/>
    <property type="project" value="UniProtKB-KW"/>
</dbReference>